<keyword evidence="3" id="KW-1185">Reference proteome</keyword>
<evidence type="ECO:0000313" key="3">
    <source>
        <dbReference type="Proteomes" id="UP000002630"/>
    </source>
</evidence>
<proteinExistence type="predicted"/>
<dbReference type="EMBL" id="FN648000">
    <property type="protein sequence ID" value="CBN79853.1"/>
    <property type="molecule type" value="Genomic_DNA"/>
</dbReference>
<feature type="compositionally biased region" description="Gly residues" evidence="1">
    <location>
        <begin position="31"/>
        <end position="41"/>
    </location>
</feature>
<sequence>MLVPSGLAWREHAWRLRDDAGQGTLRLGRPAGEGVGGGEGGRSVAARVQCYRGEEVGRGRRGERTGTGRG</sequence>
<dbReference type="EMBL" id="FN649736">
    <property type="protein sequence ID" value="CBN79853.1"/>
    <property type="molecule type" value="Genomic_DNA"/>
</dbReference>
<accession>D8LF33</accession>
<evidence type="ECO:0000256" key="1">
    <source>
        <dbReference type="SAM" id="MobiDB-lite"/>
    </source>
</evidence>
<dbReference type="Proteomes" id="UP000002630">
    <property type="component" value="Linkage Group LG11"/>
</dbReference>
<feature type="region of interest" description="Disordered" evidence="1">
    <location>
        <begin position="19"/>
        <end position="44"/>
    </location>
</feature>
<reference evidence="2 3" key="1">
    <citation type="journal article" date="2010" name="Nature">
        <title>The Ectocarpus genome and the independent evolution of multicellularity in brown algae.</title>
        <authorList>
            <person name="Cock J.M."/>
            <person name="Sterck L."/>
            <person name="Rouze P."/>
            <person name="Scornet D."/>
            <person name="Allen A.E."/>
            <person name="Amoutzias G."/>
            <person name="Anthouard V."/>
            <person name="Artiguenave F."/>
            <person name="Aury J.M."/>
            <person name="Badger J.H."/>
            <person name="Beszteri B."/>
            <person name="Billiau K."/>
            <person name="Bonnet E."/>
            <person name="Bothwell J.H."/>
            <person name="Bowler C."/>
            <person name="Boyen C."/>
            <person name="Brownlee C."/>
            <person name="Carrano C.J."/>
            <person name="Charrier B."/>
            <person name="Cho G.Y."/>
            <person name="Coelho S.M."/>
            <person name="Collen J."/>
            <person name="Corre E."/>
            <person name="Da Silva C."/>
            <person name="Delage L."/>
            <person name="Delaroque N."/>
            <person name="Dittami S.M."/>
            <person name="Doulbeau S."/>
            <person name="Elias M."/>
            <person name="Farnham G."/>
            <person name="Gachon C.M."/>
            <person name="Gschloessl B."/>
            <person name="Heesch S."/>
            <person name="Jabbari K."/>
            <person name="Jubin C."/>
            <person name="Kawai H."/>
            <person name="Kimura K."/>
            <person name="Kloareg B."/>
            <person name="Kupper F.C."/>
            <person name="Lang D."/>
            <person name="Le Bail A."/>
            <person name="Leblanc C."/>
            <person name="Lerouge P."/>
            <person name="Lohr M."/>
            <person name="Lopez P.J."/>
            <person name="Martens C."/>
            <person name="Maumus F."/>
            <person name="Michel G."/>
            <person name="Miranda-Saavedra D."/>
            <person name="Morales J."/>
            <person name="Moreau H."/>
            <person name="Motomura T."/>
            <person name="Nagasato C."/>
            <person name="Napoli C.A."/>
            <person name="Nelson D.R."/>
            <person name="Nyvall-Collen P."/>
            <person name="Peters A.F."/>
            <person name="Pommier C."/>
            <person name="Potin P."/>
            <person name="Poulain J."/>
            <person name="Quesneville H."/>
            <person name="Read B."/>
            <person name="Rensing S.A."/>
            <person name="Ritter A."/>
            <person name="Rousvoal S."/>
            <person name="Samanta M."/>
            <person name="Samson G."/>
            <person name="Schroeder D.C."/>
            <person name="Segurens B."/>
            <person name="Strittmatter M."/>
            <person name="Tonon T."/>
            <person name="Tregear J.W."/>
            <person name="Valentin K."/>
            <person name="von Dassow P."/>
            <person name="Yamagishi T."/>
            <person name="Van de Peer Y."/>
            <person name="Wincker P."/>
        </authorList>
    </citation>
    <scope>NUCLEOTIDE SEQUENCE [LARGE SCALE GENOMIC DNA]</scope>
    <source>
        <strain evidence="3">Ec32 / CCAP1310/4</strain>
    </source>
</reference>
<protein>
    <submittedName>
        <fullName evidence="2">Uncharacterized protein</fullName>
    </submittedName>
</protein>
<dbReference type="AlphaFoldDB" id="D8LF33"/>
<organism evidence="2 3">
    <name type="scientific">Ectocarpus siliculosus</name>
    <name type="common">Brown alga</name>
    <name type="synonym">Conferva siliculosa</name>
    <dbReference type="NCBI Taxonomy" id="2880"/>
    <lineage>
        <taxon>Eukaryota</taxon>
        <taxon>Sar</taxon>
        <taxon>Stramenopiles</taxon>
        <taxon>Ochrophyta</taxon>
        <taxon>PX clade</taxon>
        <taxon>Phaeophyceae</taxon>
        <taxon>Ectocarpales</taxon>
        <taxon>Ectocarpaceae</taxon>
        <taxon>Ectocarpus</taxon>
    </lineage>
</organism>
<name>D8LF33_ECTSI</name>
<evidence type="ECO:0000313" key="2">
    <source>
        <dbReference type="EMBL" id="CBN79853.1"/>
    </source>
</evidence>
<gene>
    <name evidence="2" type="ORF">Esi_0014_0231</name>
</gene>
<dbReference type="InParanoid" id="D8LF33"/>